<gene>
    <name evidence="2" type="ORF">GCM10010394_05000</name>
</gene>
<evidence type="ECO:0000313" key="2">
    <source>
        <dbReference type="EMBL" id="GAA0579445.1"/>
    </source>
</evidence>
<proteinExistence type="predicted"/>
<keyword evidence="1" id="KW-0812">Transmembrane</keyword>
<dbReference type="EMBL" id="BAAACA010000004">
    <property type="protein sequence ID" value="GAA0579445.1"/>
    <property type="molecule type" value="Genomic_DNA"/>
</dbReference>
<reference evidence="2 3" key="1">
    <citation type="journal article" date="2019" name="Int. J. Syst. Evol. Microbiol.">
        <title>The Global Catalogue of Microorganisms (GCM) 10K type strain sequencing project: providing services to taxonomists for standard genome sequencing and annotation.</title>
        <authorList>
            <consortium name="The Broad Institute Genomics Platform"/>
            <consortium name="The Broad Institute Genome Sequencing Center for Infectious Disease"/>
            <person name="Wu L."/>
            <person name="Ma J."/>
        </authorList>
    </citation>
    <scope>NUCLEOTIDE SEQUENCE [LARGE SCALE GENOMIC DNA]</scope>
    <source>
        <strain evidence="2 3">JCM 5067</strain>
    </source>
</reference>
<evidence type="ECO:0000313" key="3">
    <source>
        <dbReference type="Proteomes" id="UP001500668"/>
    </source>
</evidence>
<comment type="caution">
    <text evidence="2">The sequence shown here is derived from an EMBL/GenBank/DDBJ whole genome shotgun (WGS) entry which is preliminary data.</text>
</comment>
<sequence>MQFIKQHPARIYAVLVAALALVVHYLPDLPSALILALAAAILGTGEAVQRTEDTKTATAGIESAPIE</sequence>
<keyword evidence="1" id="KW-1133">Transmembrane helix</keyword>
<organism evidence="2 3">
    <name type="scientific">Streptomyces crystallinus</name>
    <dbReference type="NCBI Taxonomy" id="68191"/>
    <lineage>
        <taxon>Bacteria</taxon>
        <taxon>Bacillati</taxon>
        <taxon>Actinomycetota</taxon>
        <taxon>Actinomycetes</taxon>
        <taxon>Kitasatosporales</taxon>
        <taxon>Streptomycetaceae</taxon>
        <taxon>Streptomyces</taxon>
    </lineage>
</organism>
<accession>A0ABN1F0Q6</accession>
<dbReference type="Proteomes" id="UP001500668">
    <property type="component" value="Unassembled WGS sequence"/>
</dbReference>
<evidence type="ECO:0000256" key="1">
    <source>
        <dbReference type="SAM" id="Phobius"/>
    </source>
</evidence>
<keyword evidence="1" id="KW-0472">Membrane</keyword>
<feature type="transmembrane region" description="Helical" evidence="1">
    <location>
        <begin position="9"/>
        <end position="26"/>
    </location>
</feature>
<name>A0ABN1F0Q6_9ACTN</name>
<dbReference type="RefSeq" id="WP_344069388.1">
    <property type="nucleotide sequence ID" value="NZ_BAAACA010000004.1"/>
</dbReference>
<protein>
    <submittedName>
        <fullName evidence="2">Uncharacterized protein</fullName>
    </submittedName>
</protein>
<keyword evidence="3" id="KW-1185">Reference proteome</keyword>